<dbReference type="GO" id="GO:0008265">
    <property type="term" value="F:molybdenum cofactor sulfurtransferase activity"/>
    <property type="evidence" value="ECO:0007669"/>
    <property type="project" value="TreeGrafter"/>
</dbReference>
<dbReference type="AlphaFoldDB" id="A0A6A5UD64"/>
<dbReference type="EMBL" id="ML976982">
    <property type="protein sequence ID" value="KAF1960846.1"/>
    <property type="molecule type" value="Genomic_DNA"/>
</dbReference>
<sequence>MRNQEYPMLKGITYIDHAGTALPSKTLIETFSRELQTHLIANPHSASPSTPSPSQIIVESTRKRILHLFNASPARFAVIFVANATAGIKLVAEAFSCHEQGFEYNYHRDAHTSLVGVRELARNSHCLGSDAETEAWLNKGHTGWDDNTVRRPILFAYPAQSNMNGRRLPLKWASQLRNSRAHENVHTLLDIAALASTTPINLSDHTSAPDFLVMSFYKTYGFPDLGALIVRKDAAHIFDKKQYFGGGTTDMITCGEGKLSWVAKKQSLSARLEDGTLPMHSILALKCAIDVHEEMYGGLGPVSTHTLWLAKHMYDSLSTLRHANGLPVCHIYKDASSSYNNPTTQGAIVAFNIKDIHGRWVGSSAVGEKAMENKIHVRSGGLCNPAGMAHELGLTASDLQKAYTSGYRCGQDTGLVDGPSGMVRISLGACSTLEDVKVFVQFIENEFVVQSTWWV</sequence>
<accession>A0A6A5UD64</accession>
<name>A0A6A5UD64_9PLEO</name>
<dbReference type="InterPro" id="IPR015422">
    <property type="entry name" value="PyrdxlP-dep_Trfase_small"/>
</dbReference>
<dbReference type="Gene3D" id="3.90.1150.10">
    <property type="entry name" value="Aspartate Aminotransferase, domain 1"/>
    <property type="match status" value="1"/>
</dbReference>
<keyword evidence="2" id="KW-0808">Transferase</keyword>
<dbReference type="Proteomes" id="UP000800035">
    <property type="component" value="Unassembled WGS sequence"/>
</dbReference>
<proteinExistence type="predicted"/>
<dbReference type="GO" id="GO:0043545">
    <property type="term" value="P:molybdopterin cofactor metabolic process"/>
    <property type="evidence" value="ECO:0007669"/>
    <property type="project" value="TreeGrafter"/>
</dbReference>
<keyword evidence="3" id="KW-1185">Reference proteome</keyword>
<dbReference type="InterPro" id="IPR015421">
    <property type="entry name" value="PyrdxlP-dep_Trfase_major"/>
</dbReference>
<dbReference type="SUPFAM" id="SSF53383">
    <property type="entry name" value="PLP-dependent transferases"/>
    <property type="match status" value="1"/>
</dbReference>
<evidence type="ECO:0000313" key="3">
    <source>
        <dbReference type="Proteomes" id="UP000800035"/>
    </source>
</evidence>
<protein>
    <submittedName>
        <fullName evidence="2">PLP-dependent transferase</fullName>
    </submittedName>
</protein>
<dbReference type="Pfam" id="PF00266">
    <property type="entry name" value="Aminotran_5"/>
    <property type="match status" value="1"/>
</dbReference>
<reference evidence="2" key="1">
    <citation type="journal article" date="2020" name="Stud. Mycol.">
        <title>101 Dothideomycetes genomes: a test case for predicting lifestyles and emergence of pathogens.</title>
        <authorList>
            <person name="Haridas S."/>
            <person name="Albert R."/>
            <person name="Binder M."/>
            <person name="Bloem J."/>
            <person name="Labutti K."/>
            <person name="Salamov A."/>
            <person name="Andreopoulos B."/>
            <person name="Baker S."/>
            <person name="Barry K."/>
            <person name="Bills G."/>
            <person name="Bluhm B."/>
            <person name="Cannon C."/>
            <person name="Castanera R."/>
            <person name="Culley D."/>
            <person name="Daum C."/>
            <person name="Ezra D."/>
            <person name="Gonzalez J."/>
            <person name="Henrissat B."/>
            <person name="Kuo A."/>
            <person name="Liang C."/>
            <person name="Lipzen A."/>
            <person name="Lutzoni F."/>
            <person name="Magnuson J."/>
            <person name="Mondo S."/>
            <person name="Nolan M."/>
            <person name="Ohm R."/>
            <person name="Pangilinan J."/>
            <person name="Park H.-J."/>
            <person name="Ramirez L."/>
            <person name="Alfaro M."/>
            <person name="Sun H."/>
            <person name="Tritt A."/>
            <person name="Yoshinaga Y."/>
            <person name="Zwiers L.-H."/>
            <person name="Turgeon B."/>
            <person name="Goodwin S."/>
            <person name="Spatafora J."/>
            <person name="Crous P."/>
            <person name="Grigoriev I."/>
        </authorList>
    </citation>
    <scope>NUCLEOTIDE SEQUENCE</scope>
    <source>
        <strain evidence="2">CBS 675.92</strain>
    </source>
</reference>
<dbReference type="InterPro" id="IPR000192">
    <property type="entry name" value="Aminotrans_V_dom"/>
</dbReference>
<feature type="domain" description="Aminotransferase class V" evidence="1">
    <location>
        <begin position="14"/>
        <end position="439"/>
    </location>
</feature>
<evidence type="ECO:0000259" key="1">
    <source>
        <dbReference type="Pfam" id="PF00266"/>
    </source>
</evidence>
<dbReference type="OrthoDB" id="10264306at2759"/>
<evidence type="ECO:0000313" key="2">
    <source>
        <dbReference type="EMBL" id="KAF1960846.1"/>
    </source>
</evidence>
<dbReference type="PANTHER" id="PTHR14237:SF80">
    <property type="entry name" value="MOLYBDENUM COFACTOR SULFURASE"/>
    <property type="match status" value="1"/>
</dbReference>
<dbReference type="InterPro" id="IPR015424">
    <property type="entry name" value="PyrdxlP-dep_Trfase"/>
</dbReference>
<organism evidence="2 3">
    <name type="scientific">Byssothecium circinans</name>
    <dbReference type="NCBI Taxonomy" id="147558"/>
    <lineage>
        <taxon>Eukaryota</taxon>
        <taxon>Fungi</taxon>
        <taxon>Dikarya</taxon>
        <taxon>Ascomycota</taxon>
        <taxon>Pezizomycotina</taxon>
        <taxon>Dothideomycetes</taxon>
        <taxon>Pleosporomycetidae</taxon>
        <taxon>Pleosporales</taxon>
        <taxon>Massarineae</taxon>
        <taxon>Massarinaceae</taxon>
        <taxon>Byssothecium</taxon>
    </lineage>
</organism>
<dbReference type="Gene3D" id="3.40.640.10">
    <property type="entry name" value="Type I PLP-dependent aspartate aminotransferase-like (Major domain)"/>
    <property type="match status" value="1"/>
</dbReference>
<gene>
    <name evidence="2" type="ORF">CC80DRAFT_513586</name>
</gene>
<dbReference type="PANTHER" id="PTHR14237">
    <property type="entry name" value="MOLYBDOPTERIN COFACTOR SULFURASE MOSC"/>
    <property type="match status" value="1"/>
</dbReference>